<feature type="active site" description="Proton acceptor; for dehydratase activity" evidence="3">
    <location>
        <position position="70"/>
    </location>
</feature>
<dbReference type="InterPro" id="IPR020807">
    <property type="entry name" value="PKS_DH"/>
</dbReference>
<dbReference type="InterPro" id="IPR049900">
    <property type="entry name" value="PKS_mFAS_DH"/>
</dbReference>
<dbReference type="InterPro" id="IPR042104">
    <property type="entry name" value="PKS_dehydratase_sf"/>
</dbReference>
<feature type="region of interest" description="C-terminal hotdog fold" evidence="3">
    <location>
        <begin position="182"/>
        <end position="329"/>
    </location>
</feature>
<sequence length="350" mass="38829">MKDFLEYILYEVKNKRLLKADAVDLIHQFQMKTVSKHDLLHPLLQQNTSDLSRQCFSSSFTGMEFFLKDHVVKGQRVLPGVAYLEMARAAVKKAAGSLMEGKTGMRLKNVVWARPIAVGERTVQVHIELSSEENGEIAYEIYSQPEDDAEEAVIHSQGSAVFTNFIEKKEMLDLEALKTECSQSILSSPQCYEAFSKMGIAYGPGHQGIETLFLGADKIVAKLTLPSSVMDTQDQFILHPSIMDSALQASMGLMIGSGSLKPALPFALQELELMEACTSSMWAAVRYSPGSKGEDKVQKLDIDLCNEEGTVCVRMKGFSARILEGEIDSGAKEQTGMLRYQPVWQEKQAI</sequence>
<dbReference type="PANTHER" id="PTHR43775">
    <property type="entry name" value="FATTY ACID SYNTHASE"/>
    <property type="match status" value="1"/>
</dbReference>
<dbReference type="GO" id="GO:0004312">
    <property type="term" value="F:fatty acid synthase activity"/>
    <property type="evidence" value="ECO:0007669"/>
    <property type="project" value="TreeGrafter"/>
</dbReference>
<keyword evidence="2" id="KW-0597">Phosphoprotein</keyword>
<evidence type="ECO:0000256" key="2">
    <source>
        <dbReference type="ARBA" id="ARBA00022553"/>
    </source>
</evidence>
<dbReference type="InterPro" id="IPR049552">
    <property type="entry name" value="PKS_DH_N"/>
</dbReference>
<comment type="caution">
    <text evidence="5">The sequence shown here is derived from an EMBL/GenBank/DDBJ whole genome shotgun (WGS) entry which is preliminary data.</text>
</comment>
<evidence type="ECO:0000313" key="5">
    <source>
        <dbReference type="EMBL" id="EIW16892.1"/>
    </source>
</evidence>
<dbReference type="GO" id="GO:0005737">
    <property type="term" value="C:cytoplasm"/>
    <property type="evidence" value="ECO:0007669"/>
    <property type="project" value="TreeGrafter"/>
</dbReference>
<dbReference type="RefSeq" id="WP_007936729.1">
    <property type="nucleotide sequence ID" value="NZ_AKVJ01000035.1"/>
</dbReference>
<feature type="region of interest" description="N-terminal hotdog fold" evidence="3">
    <location>
        <begin position="41"/>
        <end position="167"/>
    </location>
</feature>
<dbReference type="Pfam" id="PF21089">
    <property type="entry name" value="PKS_DH_N"/>
    <property type="match status" value="1"/>
</dbReference>
<gene>
    <name evidence="5" type="ORF">FB4_4651</name>
</gene>
<evidence type="ECO:0000256" key="1">
    <source>
        <dbReference type="ARBA" id="ARBA00022450"/>
    </source>
</evidence>
<proteinExistence type="predicted"/>
<dbReference type="PANTHER" id="PTHR43775:SF37">
    <property type="entry name" value="SI:DKEY-61P9.11"/>
    <property type="match status" value="1"/>
</dbReference>
<dbReference type="InterPro" id="IPR050091">
    <property type="entry name" value="PKS_NRPS_Biosynth_Enz"/>
</dbReference>
<organism evidence="5 6">
    <name type="scientific">Pelosinus fermentans B4</name>
    <dbReference type="NCBI Taxonomy" id="1149862"/>
    <lineage>
        <taxon>Bacteria</taxon>
        <taxon>Bacillati</taxon>
        <taxon>Bacillota</taxon>
        <taxon>Negativicutes</taxon>
        <taxon>Selenomonadales</taxon>
        <taxon>Sporomusaceae</taxon>
        <taxon>Pelosinus</taxon>
    </lineage>
</organism>
<evidence type="ECO:0000259" key="4">
    <source>
        <dbReference type="PROSITE" id="PS52019"/>
    </source>
</evidence>
<protein>
    <submittedName>
        <fullName evidence="5">Polyketide synthase, dehydratase domain-containing protein</fullName>
    </submittedName>
</protein>
<dbReference type="AlphaFoldDB" id="I9AVG2"/>
<dbReference type="GO" id="GO:0071770">
    <property type="term" value="P:DIM/DIP cell wall layer assembly"/>
    <property type="evidence" value="ECO:0007669"/>
    <property type="project" value="TreeGrafter"/>
</dbReference>
<accession>I9AVG2</accession>
<evidence type="ECO:0000313" key="6">
    <source>
        <dbReference type="Proteomes" id="UP000004324"/>
    </source>
</evidence>
<feature type="non-terminal residue" evidence="5">
    <location>
        <position position="350"/>
    </location>
</feature>
<keyword evidence="1" id="KW-0596">Phosphopantetheine</keyword>
<dbReference type="GO" id="GO:0006633">
    <property type="term" value="P:fatty acid biosynthetic process"/>
    <property type="evidence" value="ECO:0007669"/>
    <property type="project" value="TreeGrafter"/>
</dbReference>
<feature type="domain" description="PKS/mFAS DH" evidence="4">
    <location>
        <begin position="41"/>
        <end position="329"/>
    </location>
</feature>
<dbReference type="EMBL" id="AKVJ01000035">
    <property type="protein sequence ID" value="EIW16892.1"/>
    <property type="molecule type" value="Genomic_DNA"/>
</dbReference>
<dbReference type="Gene3D" id="3.10.129.110">
    <property type="entry name" value="Polyketide synthase dehydratase"/>
    <property type="match status" value="1"/>
</dbReference>
<keyword evidence="6" id="KW-1185">Reference proteome</keyword>
<dbReference type="PROSITE" id="PS52019">
    <property type="entry name" value="PKS_MFAS_DH"/>
    <property type="match status" value="1"/>
</dbReference>
<dbReference type="OrthoDB" id="9778690at2"/>
<name>I9AVG2_9FIRM</name>
<evidence type="ECO:0000256" key="3">
    <source>
        <dbReference type="PROSITE-ProRule" id="PRU01363"/>
    </source>
</evidence>
<dbReference type="Proteomes" id="UP000004324">
    <property type="component" value="Unassembled WGS sequence"/>
</dbReference>
<dbReference type="Pfam" id="PF14765">
    <property type="entry name" value="PS-DH"/>
    <property type="match status" value="1"/>
</dbReference>
<reference evidence="5 6" key="1">
    <citation type="journal article" date="2012" name="J. Bacteriol.">
        <title>Draft Genome Sequences for Two Metal-Reducing Pelosinus fermentans Strains Isolated from a Cr(VI)-Contaminated Site and for Type Strain R7.</title>
        <authorList>
            <person name="Brown S.D."/>
            <person name="Podar M."/>
            <person name="Klingeman D.M."/>
            <person name="Johnson C.M."/>
            <person name="Yang Z.K."/>
            <person name="Utturkar S.M."/>
            <person name="Land M.L."/>
            <person name="Mosher J.J."/>
            <person name="Hurt R.A.Jr."/>
            <person name="Phelps T.J."/>
            <person name="Palumbo A.V."/>
            <person name="Arkin A.P."/>
            <person name="Hazen T.C."/>
            <person name="Elias D.A."/>
        </authorList>
    </citation>
    <scope>NUCLEOTIDE SEQUENCE [LARGE SCALE GENOMIC DNA]</scope>
    <source>
        <strain evidence="5 6">B4</strain>
    </source>
</reference>
<dbReference type="InterPro" id="IPR049551">
    <property type="entry name" value="PKS_DH_C"/>
</dbReference>
<dbReference type="SMART" id="SM00826">
    <property type="entry name" value="PKS_DH"/>
    <property type="match status" value="1"/>
</dbReference>
<dbReference type="GO" id="GO:0005886">
    <property type="term" value="C:plasma membrane"/>
    <property type="evidence" value="ECO:0007669"/>
    <property type="project" value="TreeGrafter"/>
</dbReference>
<feature type="active site" description="Proton donor; for dehydratase activity" evidence="3">
    <location>
        <position position="244"/>
    </location>
</feature>